<feature type="transmembrane region" description="Helical" evidence="6">
    <location>
        <begin position="57"/>
        <end position="85"/>
    </location>
</feature>
<reference evidence="8 9" key="1">
    <citation type="submission" date="2018-08" db="EMBL/GenBank/DDBJ databases">
        <authorList>
            <person name="Laetsch R D."/>
            <person name="Stevens L."/>
            <person name="Kumar S."/>
            <person name="Blaxter L. M."/>
        </authorList>
    </citation>
    <scope>NUCLEOTIDE SEQUENCE [LARGE SCALE GENOMIC DNA]</scope>
</reference>
<evidence type="ECO:0000256" key="1">
    <source>
        <dbReference type="ARBA" id="ARBA00004141"/>
    </source>
</evidence>
<feature type="transmembrane region" description="Helical" evidence="6">
    <location>
        <begin position="125"/>
        <end position="147"/>
    </location>
</feature>
<evidence type="ECO:0000259" key="7">
    <source>
        <dbReference type="Pfam" id="PF03600"/>
    </source>
</evidence>
<dbReference type="GO" id="GO:0015141">
    <property type="term" value="F:succinate transmembrane transporter activity"/>
    <property type="evidence" value="ECO:0007669"/>
    <property type="project" value="TreeGrafter"/>
</dbReference>
<evidence type="ECO:0000256" key="3">
    <source>
        <dbReference type="ARBA" id="ARBA00022692"/>
    </source>
</evidence>
<proteinExistence type="predicted"/>
<name>A0A3P6U3H0_LITSI</name>
<sequence length="486" mass="53439">MLSPKSHAAYRQPQSTSVISVVWKMRTYLTLALTPIILLPILFSFPQSQNEAKCGYCIGIMAIYWVMEVLPLAVTALLPMVLYPLLGLMASKDVAQMYLPDISFLFIGGLMVAVAVQKSKLQNRVALFVLTVVPPQPCWIMLGLMLVTAFLSMWISNTATTALMVPIVNSVIMELAKSSHRNEFSDCLVGEAMVEERHNENSDGRRKSLGTFSTRDPTEILSKDEYYMAKGLLMSIAFAANIGGTGTITGTASNLVLMGQIKEYVSDATSAMLIAIILFAIPNQKPNFFGRSKNVGTLLDWKTMQEKFPWSVMLLLGGGFAMAAGVKESNLSCRIGEVMRLLQIFPVNTIMAICILIIIFLTNICSNTVTASIFIPIVAELAKSLQIHPFYFMIPTALASSMAFTLPVATPPNAIIFASGLLSVNDMLLAGTLVTIECGLLAILFMMTWATYLFELDKFPFWAYTQAEIVHRNHTLFDLLANTTAK</sequence>
<feature type="transmembrane region" description="Helical" evidence="6">
    <location>
        <begin position="97"/>
        <end position="116"/>
    </location>
</feature>
<dbReference type="AlphaFoldDB" id="A0A3P6U3H0"/>
<keyword evidence="3 6" id="KW-0812">Transmembrane</keyword>
<feature type="transmembrane region" description="Helical" evidence="6">
    <location>
        <begin position="429"/>
        <end position="454"/>
    </location>
</feature>
<dbReference type="PANTHER" id="PTHR10283">
    <property type="entry name" value="SOLUTE CARRIER FAMILY 13 MEMBER"/>
    <property type="match status" value="1"/>
</dbReference>
<keyword evidence="2" id="KW-0813">Transport</keyword>
<feature type="transmembrane region" description="Helical" evidence="6">
    <location>
        <begin position="308"/>
        <end position="325"/>
    </location>
</feature>
<evidence type="ECO:0000256" key="2">
    <source>
        <dbReference type="ARBA" id="ARBA00022448"/>
    </source>
</evidence>
<keyword evidence="4 6" id="KW-1133">Transmembrane helix</keyword>
<dbReference type="GO" id="GO:0005886">
    <property type="term" value="C:plasma membrane"/>
    <property type="evidence" value="ECO:0007669"/>
    <property type="project" value="TreeGrafter"/>
</dbReference>
<feature type="domain" description="Citrate transporter-like" evidence="7">
    <location>
        <begin position="63"/>
        <end position="371"/>
    </location>
</feature>
<dbReference type="Proteomes" id="UP000277928">
    <property type="component" value="Unassembled WGS sequence"/>
</dbReference>
<protein>
    <recommendedName>
        <fullName evidence="7">Citrate transporter-like domain-containing protein</fullName>
    </recommendedName>
</protein>
<feature type="transmembrane region" description="Helical" evidence="6">
    <location>
        <begin position="27"/>
        <end position="45"/>
    </location>
</feature>
<dbReference type="InterPro" id="IPR004680">
    <property type="entry name" value="Cit_transptr-like_dom"/>
</dbReference>
<feature type="transmembrane region" description="Helical" evidence="6">
    <location>
        <begin position="264"/>
        <end position="281"/>
    </location>
</feature>
<feature type="transmembrane region" description="Helical" evidence="6">
    <location>
        <begin position="232"/>
        <end position="252"/>
    </location>
</feature>
<feature type="transmembrane region" description="Helical" evidence="6">
    <location>
        <begin position="153"/>
        <end position="172"/>
    </location>
</feature>
<feature type="transmembrane region" description="Helical" evidence="6">
    <location>
        <begin position="345"/>
        <end position="378"/>
    </location>
</feature>
<organism evidence="8 9">
    <name type="scientific">Litomosoides sigmodontis</name>
    <name type="common">Filarial nematode worm</name>
    <dbReference type="NCBI Taxonomy" id="42156"/>
    <lineage>
        <taxon>Eukaryota</taxon>
        <taxon>Metazoa</taxon>
        <taxon>Ecdysozoa</taxon>
        <taxon>Nematoda</taxon>
        <taxon>Chromadorea</taxon>
        <taxon>Rhabditida</taxon>
        <taxon>Spirurina</taxon>
        <taxon>Spiruromorpha</taxon>
        <taxon>Filarioidea</taxon>
        <taxon>Onchocercidae</taxon>
        <taxon>Litomosoides</taxon>
    </lineage>
</organism>
<keyword evidence="5 6" id="KW-0472">Membrane</keyword>
<keyword evidence="9" id="KW-1185">Reference proteome</keyword>
<dbReference type="PANTHER" id="PTHR10283:SF82">
    <property type="entry name" value="SOLUTE CARRIER FAMILY 13 MEMBER 2"/>
    <property type="match status" value="1"/>
</dbReference>
<evidence type="ECO:0000256" key="4">
    <source>
        <dbReference type="ARBA" id="ARBA00022989"/>
    </source>
</evidence>
<evidence type="ECO:0000256" key="5">
    <source>
        <dbReference type="ARBA" id="ARBA00023136"/>
    </source>
</evidence>
<dbReference type="STRING" id="42156.A0A3P6U3H0"/>
<dbReference type="OrthoDB" id="6493944at2759"/>
<evidence type="ECO:0000313" key="8">
    <source>
        <dbReference type="EMBL" id="VDK85690.1"/>
    </source>
</evidence>
<evidence type="ECO:0000256" key="6">
    <source>
        <dbReference type="SAM" id="Phobius"/>
    </source>
</evidence>
<gene>
    <name evidence="8" type="ORF">NLS_LOCUS7246</name>
</gene>
<dbReference type="GO" id="GO:0015137">
    <property type="term" value="F:citrate transmembrane transporter activity"/>
    <property type="evidence" value="ECO:0007669"/>
    <property type="project" value="TreeGrafter"/>
</dbReference>
<dbReference type="EMBL" id="UYRX01000721">
    <property type="protein sequence ID" value="VDK85690.1"/>
    <property type="molecule type" value="Genomic_DNA"/>
</dbReference>
<accession>A0A3P6U3H0</accession>
<dbReference type="Pfam" id="PF03600">
    <property type="entry name" value="CitMHS"/>
    <property type="match status" value="1"/>
</dbReference>
<comment type="subcellular location">
    <subcellularLocation>
        <location evidence="1">Membrane</location>
        <topology evidence="1">Multi-pass membrane protein</topology>
    </subcellularLocation>
</comment>
<evidence type="ECO:0000313" key="9">
    <source>
        <dbReference type="Proteomes" id="UP000277928"/>
    </source>
</evidence>